<evidence type="ECO:0000256" key="4">
    <source>
        <dbReference type="ARBA" id="ARBA00022519"/>
    </source>
</evidence>
<evidence type="ECO:0000256" key="3">
    <source>
        <dbReference type="ARBA" id="ARBA00022475"/>
    </source>
</evidence>
<dbReference type="Gene3D" id="3.40.50.300">
    <property type="entry name" value="P-loop containing nucleotide triphosphate hydrolases"/>
    <property type="match status" value="1"/>
</dbReference>
<evidence type="ECO:0000256" key="6">
    <source>
        <dbReference type="ARBA" id="ARBA00022840"/>
    </source>
</evidence>
<keyword evidence="9" id="KW-1185">Reference proteome</keyword>
<organism evidence="8 9">
    <name type="scientific">Paraburkholderia denitrificans</name>
    <dbReference type="NCBI Taxonomy" id="694025"/>
    <lineage>
        <taxon>Bacteria</taxon>
        <taxon>Pseudomonadati</taxon>
        <taxon>Pseudomonadota</taxon>
        <taxon>Betaproteobacteria</taxon>
        <taxon>Burkholderiales</taxon>
        <taxon>Burkholderiaceae</taxon>
        <taxon>Paraburkholderia</taxon>
    </lineage>
</organism>
<dbReference type="InterPro" id="IPR003593">
    <property type="entry name" value="AAA+_ATPase"/>
</dbReference>
<dbReference type="Proteomes" id="UP001596103">
    <property type="component" value="Unassembled WGS sequence"/>
</dbReference>
<evidence type="ECO:0000256" key="5">
    <source>
        <dbReference type="ARBA" id="ARBA00022741"/>
    </source>
</evidence>
<sequence>MIELESVSKYYATRSGARRILSDVSTRIAAGERIGILGRNGSGKSTLLRLLSGVERPSRGEVRRSMSVSWPLAFGGAFQSSLTGLDNLRFICRLYDVPFEEKVEFVERFTELGAYLREPVKRYSAGMRARLSFALSLAVDFDCYLIDEVIAVGDSTFHKKCEYELFERRGACAFVLVSHATDLIERYCRRAAVLKGGRFSEFGTVADAYEHYRG</sequence>
<keyword evidence="6 8" id="KW-0067">ATP-binding</keyword>
<dbReference type="InterPro" id="IPR027417">
    <property type="entry name" value="P-loop_NTPase"/>
</dbReference>
<keyword evidence="3" id="KW-1003">Cell membrane</keyword>
<reference evidence="9" key="1">
    <citation type="journal article" date="2019" name="Int. J. Syst. Evol. Microbiol.">
        <title>The Global Catalogue of Microorganisms (GCM) 10K type strain sequencing project: providing services to taxonomists for standard genome sequencing and annotation.</title>
        <authorList>
            <consortium name="The Broad Institute Genomics Platform"/>
            <consortium name="The Broad Institute Genome Sequencing Center for Infectious Disease"/>
            <person name="Wu L."/>
            <person name="Ma J."/>
        </authorList>
    </citation>
    <scope>NUCLEOTIDE SEQUENCE [LARGE SCALE GENOMIC DNA]</scope>
    <source>
        <strain evidence="9">CCUG 56042</strain>
    </source>
</reference>
<evidence type="ECO:0000256" key="2">
    <source>
        <dbReference type="ARBA" id="ARBA00022448"/>
    </source>
</evidence>
<accession>A0ABW0JB16</accession>
<keyword evidence="2" id="KW-0813">Transport</keyword>
<dbReference type="InterPro" id="IPR050683">
    <property type="entry name" value="Bact_Polysacc_Export_ATP-bd"/>
</dbReference>
<dbReference type="PROSITE" id="PS50893">
    <property type="entry name" value="ABC_TRANSPORTER_2"/>
    <property type="match status" value="1"/>
</dbReference>
<keyword evidence="5" id="KW-0547">Nucleotide-binding</keyword>
<feature type="domain" description="ABC transporter" evidence="7">
    <location>
        <begin position="2"/>
        <end position="214"/>
    </location>
</feature>
<dbReference type="PANTHER" id="PTHR46743">
    <property type="entry name" value="TEICHOIC ACIDS EXPORT ATP-BINDING PROTEIN TAGH"/>
    <property type="match status" value="1"/>
</dbReference>
<dbReference type="PANTHER" id="PTHR46743:SF2">
    <property type="entry name" value="TEICHOIC ACIDS EXPORT ATP-BINDING PROTEIN TAGH"/>
    <property type="match status" value="1"/>
</dbReference>
<dbReference type="Pfam" id="PF00005">
    <property type="entry name" value="ABC_tran"/>
    <property type="match status" value="1"/>
</dbReference>
<gene>
    <name evidence="8" type="ORF">ACFPTO_15670</name>
</gene>
<evidence type="ECO:0000259" key="7">
    <source>
        <dbReference type="PROSITE" id="PS50893"/>
    </source>
</evidence>
<evidence type="ECO:0000313" key="9">
    <source>
        <dbReference type="Proteomes" id="UP001596103"/>
    </source>
</evidence>
<comment type="similarity">
    <text evidence="1">Belongs to the ABC transporter superfamily.</text>
</comment>
<evidence type="ECO:0000313" key="8">
    <source>
        <dbReference type="EMBL" id="MFC5430228.1"/>
    </source>
</evidence>
<keyword evidence="4" id="KW-0472">Membrane</keyword>
<evidence type="ECO:0000256" key="1">
    <source>
        <dbReference type="ARBA" id="ARBA00005417"/>
    </source>
</evidence>
<keyword evidence="4" id="KW-0997">Cell inner membrane</keyword>
<dbReference type="SUPFAM" id="SSF52540">
    <property type="entry name" value="P-loop containing nucleoside triphosphate hydrolases"/>
    <property type="match status" value="1"/>
</dbReference>
<dbReference type="CDD" id="cd03220">
    <property type="entry name" value="ABC_KpsT_Wzt"/>
    <property type="match status" value="1"/>
</dbReference>
<proteinExistence type="inferred from homology"/>
<dbReference type="InterPro" id="IPR015860">
    <property type="entry name" value="ABC_transpr_TagH-like"/>
</dbReference>
<dbReference type="EMBL" id="JBHSMP010000017">
    <property type="protein sequence ID" value="MFC5430228.1"/>
    <property type="molecule type" value="Genomic_DNA"/>
</dbReference>
<dbReference type="InterPro" id="IPR003439">
    <property type="entry name" value="ABC_transporter-like_ATP-bd"/>
</dbReference>
<dbReference type="SMART" id="SM00382">
    <property type="entry name" value="AAA"/>
    <property type="match status" value="1"/>
</dbReference>
<dbReference type="GO" id="GO:0005524">
    <property type="term" value="F:ATP binding"/>
    <property type="evidence" value="ECO:0007669"/>
    <property type="project" value="UniProtKB-KW"/>
</dbReference>
<dbReference type="InterPro" id="IPR017871">
    <property type="entry name" value="ABC_transporter-like_CS"/>
</dbReference>
<dbReference type="RefSeq" id="WP_377712497.1">
    <property type="nucleotide sequence ID" value="NZ_JBHSMP010000017.1"/>
</dbReference>
<dbReference type="PROSITE" id="PS00211">
    <property type="entry name" value="ABC_TRANSPORTER_1"/>
    <property type="match status" value="1"/>
</dbReference>
<protein>
    <submittedName>
        <fullName evidence="8">ABC transporter ATP-binding protein</fullName>
    </submittedName>
</protein>
<comment type="caution">
    <text evidence="8">The sequence shown here is derived from an EMBL/GenBank/DDBJ whole genome shotgun (WGS) entry which is preliminary data.</text>
</comment>
<name>A0ABW0JB16_9BURK</name>